<proteinExistence type="predicted"/>
<evidence type="ECO:0000313" key="2">
    <source>
        <dbReference type="Proteomes" id="UP000325081"/>
    </source>
</evidence>
<dbReference type="AlphaFoldDB" id="A0A5A7PVR6"/>
<organism evidence="1 2">
    <name type="scientific">Striga asiatica</name>
    <name type="common">Asiatic witchweed</name>
    <name type="synonym">Buchnera asiatica</name>
    <dbReference type="NCBI Taxonomy" id="4170"/>
    <lineage>
        <taxon>Eukaryota</taxon>
        <taxon>Viridiplantae</taxon>
        <taxon>Streptophyta</taxon>
        <taxon>Embryophyta</taxon>
        <taxon>Tracheophyta</taxon>
        <taxon>Spermatophyta</taxon>
        <taxon>Magnoliopsida</taxon>
        <taxon>eudicotyledons</taxon>
        <taxon>Gunneridae</taxon>
        <taxon>Pentapetalae</taxon>
        <taxon>asterids</taxon>
        <taxon>lamiids</taxon>
        <taxon>Lamiales</taxon>
        <taxon>Orobanchaceae</taxon>
        <taxon>Buchnereae</taxon>
        <taxon>Striga</taxon>
    </lineage>
</organism>
<sequence length="105" mass="11932">MATIENRMGPDVIFWPRVLIIAEEEASLDILRSRVLIVEGDQVTEDPLSRLVLSFTKRKASLKKKTAKQLIPQSPCKGTPKRTPSYPNKELECNALFILDELAYF</sequence>
<dbReference type="EMBL" id="BKCP01005206">
    <property type="protein sequence ID" value="GER36751.1"/>
    <property type="molecule type" value="Genomic_DNA"/>
</dbReference>
<dbReference type="GO" id="GO:0008168">
    <property type="term" value="F:methyltransferase activity"/>
    <property type="evidence" value="ECO:0007669"/>
    <property type="project" value="UniProtKB-KW"/>
</dbReference>
<keyword evidence="1" id="KW-0808">Transferase</keyword>
<name>A0A5A7PVR6_STRAF</name>
<evidence type="ECO:0000313" key="1">
    <source>
        <dbReference type="EMBL" id="GER36751.1"/>
    </source>
</evidence>
<protein>
    <submittedName>
        <fullName evidence="1">S-adenosyl-L-methionine-dependentmethyltransferases superfamily protein</fullName>
    </submittedName>
</protein>
<gene>
    <name evidence="1" type="ORF">STAS_13118</name>
</gene>
<comment type="caution">
    <text evidence="1">The sequence shown here is derived from an EMBL/GenBank/DDBJ whole genome shotgun (WGS) entry which is preliminary data.</text>
</comment>
<keyword evidence="1" id="KW-0489">Methyltransferase</keyword>
<reference evidence="2" key="1">
    <citation type="journal article" date="2019" name="Curr. Biol.">
        <title>Genome Sequence of Striga asiatica Provides Insight into the Evolution of Plant Parasitism.</title>
        <authorList>
            <person name="Yoshida S."/>
            <person name="Kim S."/>
            <person name="Wafula E.K."/>
            <person name="Tanskanen J."/>
            <person name="Kim Y.M."/>
            <person name="Honaas L."/>
            <person name="Yang Z."/>
            <person name="Spallek T."/>
            <person name="Conn C.E."/>
            <person name="Ichihashi Y."/>
            <person name="Cheong K."/>
            <person name="Cui S."/>
            <person name="Der J.P."/>
            <person name="Gundlach H."/>
            <person name="Jiao Y."/>
            <person name="Hori C."/>
            <person name="Ishida J.K."/>
            <person name="Kasahara H."/>
            <person name="Kiba T."/>
            <person name="Kim M.S."/>
            <person name="Koo N."/>
            <person name="Laohavisit A."/>
            <person name="Lee Y.H."/>
            <person name="Lumba S."/>
            <person name="McCourt P."/>
            <person name="Mortimer J.C."/>
            <person name="Mutuku J.M."/>
            <person name="Nomura T."/>
            <person name="Sasaki-Sekimoto Y."/>
            <person name="Seto Y."/>
            <person name="Wang Y."/>
            <person name="Wakatake T."/>
            <person name="Sakakibara H."/>
            <person name="Demura T."/>
            <person name="Yamaguchi S."/>
            <person name="Yoneyama K."/>
            <person name="Manabe R.I."/>
            <person name="Nelson D.C."/>
            <person name="Schulman A.H."/>
            <person name="Timko M.P."/>
            <person name="dePamphilis C.W."/>
            <person name="Choi D."/>
            <person name="Shirasu K."/>
        </authorList>
    </citation>
    <scope>NUCLEOTIDE SEQUENCE [LARGE SCALE GENOMIC DNA]</scope>
    <source>
        <strain evidence="2">cv. UVA1</strain>
    </source>
</reference>
<accession>A0A5A7PVR6</accession>
<dbReference type="Proteomes" id="UP000325081">
    <property type="component" value="Unassembled WGS sequence"/>
</dbReference>
<dbReference type="GO" id="GO:0032259">
    <property type="term" value="P:methylation"/>
    <property type="evidence" value="ECO:0007669"/>
    <property type="project" value="UniProtKB-KW"/>
</dbReference>
<keyword evidence="2" id="KW-1185">Reference proteome</keyword>